<evidence type="ECO:0000313" key="1">
    <source>
        <dbReference type="EMBL" id="KAG0557687.1"/>
    </source>
</evidence>
<accession>A0A8T0GGL6</accession>
<organism evidence="1 2">
    <name type="scientific">Ceratodon purpureus</name>
    <name type="common">Fire moss</name>
    <name type="synonym">Dicranum purpureum</name>
    <dbReference type="NCBI Taxonomy" id="3225"/>
    <lineage>
        <taxon>Eukaryota</taxon>
        <taxon>Viridiplantae</taxon>
        <taxon>Streptophyta</taxon>
        <taxon>Embryophyta</taxon>
        <taxon>Bryophyta</taxon>
        <taxon>Bryophytina</taxon>
        <taxon>Bryopsida</taxon>
        <taxon>Dicranidae</taxon>
        <taxon>Pseudoditrichales</taxon>
        <taxon>Ditrichaceae</taxon>
        <taxon>Ceratodon</taxon>
    </lineage>
</organism>
<keyword evidence="2" id="KW-1185">Reference proteome</keyword>
<protein>
    <submittedName>
        <fullName evidence="1">Uncharacterized protein</fullName>
    </submittedName>
</protein>
<proteinExistence type="predicted"/>
<dbReference type="Proteomes" id="UP000822688">
    <property type="component" value="Chromosome 11"/>
</dbReference>
<evidence type="ECO:0000313" key="2">
    <source>
        <dbReference type="Proteomes" id="UP000822688"/>
    </source>
</evidence>
<sequence length="121" mass="13865">MQSRGGKPCGFHTRQHDTAFKAPNLVQCLLNNDLGEECSSIIAAYQLPSIFSLREPPCKGIVLHQSHRQGLFQAPNNRRKVQIGRKMEPYVSRWCRIKSPRKYNPTRLYPIANSQICARDE</sequence>
<dbReference type="AlphaFoldDB" id="A0A8T0GGL6"/>
<reference evidence="1 2" key="1">
    <citation type="submission" date="2020-06" db="EMBL/GenBank/DDBJ databases">
        <title>WGS assembly of Ceratodon purpureus strain R40.</title>
        <authorList>
            <person name="Carey S.B."/>
            <person name="Jenkins J."/>
            <person name="Shu S."/>
            <person name="Lovell J.T."/>
            <person name="Sreedasyam A."/>
            <person name="Maumus F."/>
            <person name="Tiley G.P."/>
            <person name="Fernandez-Pozo N."/>
            <person name="Barry K."/>
            <person name="Chen C."/>
            <person name="Wang M."/>
            <person name="Lipzen A."/>
            <person name="Daum C."/>
            <person name="Saski C.A."/>
            <person name="Payton A.C."/>
            <person name="Mcbreen J.C."/>
            <person name="Conrad R.E."/>
            <person name="Kollar L.M."/>
            <person name="Olsson S."/>
            <person name="Huttunen S."/>
            <person name="Landis J.B."/>
            <person name="Wickett N.J."/>
            <person name="Johnson M.G."/>
            <person name="Rensing S.A."/>
            <person name="Grimwood J."/>
            <person name="Schmutz J."/>
            <person name="Mcdaniel S.F."/>
        </authorList>
    </citation>
    <scope>NUCLEOTIDE SEQUENCE [LARGE SCALE GENOMIC DNA]</scope>
    <source>
        <strain evidence="1 2">R40</strain>
    </source>
</reference>
<gene>
    <name evidence="1" type="ORF">KC19_11G149400</name>
</gene>
<name>A0A8T0GGL6_CERPU</name>
<dbReference type="EMBL" id="CM026432">
    <property type="protein sequence ID" value="KAG0557687.1"/>
    <property type="molecule type" value="Genomic_DNA"/>
</dbReference>
<comment type="caution">
    <text evidence="1">The sequence shown here is derived from an EMBL/GenBank/DDBJ whole genome shotgun (WGS) entry which is preliminary data.</text>
</comment>